<dbReference type="InterPro" id="IPR051056">
    <property type="entry name" value="Glycosyl_Hydrolase_73"/>
</dbReference>
<dbReference type="PANTHER" id="PTHR33308:SF9">
    <property type="entry name" value="PEPTIDOGLYCAN HYDROLASE FLGJ"/>
    <property type="match status" value="1"/>
</dbReference>
<organism evidence="3 4">
    <name type="scientific">Paenibacillus qinlingensis</name>
    <dbReference type="NCBI Taxonomy" id="1837343"/>
    <lineage>
        <taxon>Bacteria</taxon>
        <taxon>Bacillati</taxon>
        <taxon>Bacillota</taxon>
        <taxon>Bacilli</taxon>
        <taxon>Bacillales</taxon>
        <taxon>Paenibacillaceae</taxon>
        <taxon>Paenibacillus</taxon>
    </lineage>
</organism>
<name>A0ABU1P275_9BACL</name>
<protein>
    <submittedName>
        <fullName evidence="3">Flagellum-specific peptidoglycan hydrolase FlgJ</fullName>
    </submittedName>
</protein>
<dbReference type="Gene3D" id="1.10.530.10">
    <property type="match status" value="1"/>
</dbReference>
<sequence>MSKDMFIEQIAPAAQVDMQSFGILASVTIAQAILESGWGRYAPGNNLFGIKGSGQLQTTQEFINGKWLQIVDGFRVYESWHDSIRDHSLLIASNPRYAQVLHEQDYRRASWELLRAGYATDPQYAEKLIRIIEGSNLTFYDQVEEEREYVMSPEDANKIITFLSAAWTSTDDIEAREEFHRLANELRKVSGQM</sequence>
<keyword evidence="1 3" id="KW-0378">Hydrolase</keyword>
<evidence type="ECO:0000313" key="3">
    <source>
        <dbReference type="EMBL" id="MDR6553842.1"/>
    </source>
</evidence>
<gene>
    <name evidence="3" type="ORF">J2736_005052</name>
</gene>
<dbReference type="Gene3D" id="2.10.70.40">
    <property type="entry name" value="peptidoglycan hydrolase"/>
    <property type="match status" value="1"/>
</dbReference>
<dbReference type="Proteomes" id="UP001267290">
    <property type="component" value="Unassembled WGS sequence"/>
</dbReference>
<dbReference type="EMBL" id="JAVDSB010000012">
    <property type="protein sequence ID" value="MDR6553842.1"/>
    <property type="molecule type" value="Genomic_DNA"/>
</dbReference>
<dbReference type="SMART" id="SM00047">
    <property type="entry name" value="LYZ2"/>
    <property type="match status" value="1"/>
</dbReference>
<dbReference type="Pfam" id="PF01832">
    <property type="entry name" value="Glucosaminidase"/>
    <property type="match status" value="1"/>
</dbReference>
<evidence type="ECO:0000313" key="4">
    <source>
        <dbReference type="Proteomes" id="UP001267290"/>
    </source>
</evidence>
<feature type="domain" description="Mannosyl-glycoprotein endo-beta-N-acetylglucosamidase-like" evidence="2">
    <location>
        <begin position="2"/>
        <end position="141"/>
    </location>
</feature>
<dbReference type="PANTHER" id="PTHR33308">
    <property type="entry name" value="PEPTIDOGLYCAN HYDROLASE FLGJ"/>
    <property type="match status" value="1"/>
</dbReference>
<dbReference type="RefSeq" id="WP_310501285.1">
    <property type="nucleotide sequence ID" value="NZ_JAVDSB010000012.1"/>
</dbReference>
<comment type="caution">
    <text evidence="3">The sequence shown here is derived from an EMBL/GenBank/DDBJ whole genome shotgun (WGS) entry which is preliminary data.</text>
</comment>
<accession>A0ABU1P275</accession>
<reference evidence="3 4" key="1">
    <citation type="submission" date="2023-07" db="EMBL/GenBank/DDBJ databases">
        <title>Sorghum-associated microbial communities from plants grown in Nebraska, USA.</title>
        <authorList>
            <person name="Schachtman D."/>
        </authorList>
    </citation>
    <scope>NUCLEOTIDE SEQUENCE [LARGE SCALE GENOMIC DNA]</scope>
    <source>
        <strain evidence="3 4">CC258</strain>
    </source>
</reference>
<dbReference type="GO" id="GO:0016787">
    <property type="term" value="F:hydrolase activity"/>
    <property type="evidence" value="ECO:0007669"/>
    <property type="project" value="UniProtKB-KW"/>
</dbReference>
<dbReference type="InterPro" id="IPR002901">
    <property type="entry name" value="MGlyc_endo_b_GlcNAc-like_dom"/>
</dbReference>
<keyword evidence="4" id="KW-1185">Reference proteome</keyword>
<evidence type="ECO:0000256" key="1">
    <source>
        <dbReference type="ARBA" id="ARBA00022801"/>
    </source>
</evidence>
<proteinExistence type="predicted"/>
<evidence type="ECO:0000259" key="2">
    <source>
        <dbReference type="SMART" id="SM00047"/>
    </source>
</evidence>